<name>A0A3N4JX65_9PEZI</name>
<proteinExistence type="predicted"/>
<dbReference type="OrthoDB" id="5419923at2759"/>
<accession>A0A3N4JX65</accession>
<dbReference type="EMBL" id="ML120366">
    <property type="protein sequence ID" value="RPB02807.1"/>
    <property type="molecule type" value="Genomic_DNA"/>
</dbReference>
<protein>
    <submittedName>
        <fullName evidence="2">Uncharacterized protein</fullName>
    </submittedName>
</protein>
<evidence type="ECO:0000313" key="3">
    <source>
        <dbReference type="Proteomes" id="UP000276215"/>
    </source>
</evidence>
<dbReference type="Proteomes" id="UP000276215">
    <property type="component" value="Unassembled WGS sequence"/>
</dbReference>
<sequence length="223" mass="23612">MFHRIATKSQLSAVGKSPRSEKHRGGISSLRQSSRWLVNPEGAKRVTVGLNKGGHGGVEHVKNVARGPSPDNGGTVWNGTTGSSQVKLTVGQTHNHPVRAVSHLAVSPILAQRVVALTPPEVAPGTWSGSGLPFEGLTSRRGVDAPVRTTSCHRTGTVSYKRTSTFKREEIIPEQLRETRRVAPPLTNISPAALVKDDSSASQEVTLFCASGPADSCSLLNSS</sequence>
<organism evidence="2 3">
    <name type="scientific">Choiromyces venosus 120613-1</name>
    <dbReference type="NCBI Taxonomy" id="1336337"/>
    <lineage>
        <taxon>Eukaryota</taxon>
        <taxon>Fungi</taxon>
        <taxon>Dikarya</taxon>
        <taxon>Ascomycota</taxon>
        <taxon>Pezizomycotina</taxon>
        <taxon>Pezizomycetes</taxon>
        <taxon>Pezizales</taxon>
        <taxon>Tuberaceae</taxon>
        <taxon>Choiromyces</taxon>
    </lineage>
</organism>
<reference evidence="2 3" key="1">
    <citation type="journal article" date="2018" name="Nat. Ecol. Evol.">
        <title>Pezizomycetes genomes reveal the molecular basis of ectomycorrhizal truffle lifestyle.</title>
        <authorList>
            <person name="Murat C."/>
            <person name="Payen T."/>
            <person name="Noel B."/>
            <person name="Kuo A."/>
            <person name="Morin E."/>
            <person name="Chen J."/>
            <person name="Kohler A."/>
            <person name="Krizsan K."/>
            <person name="Balestrini R."/>
            <person name="Da Silva C."/>
            <person name="Montanini B."/>
            <person name="Hainaut M."/>
            <person name="Levati E."/>
            <person name="Barry K.W."/>
            <person name="Belfiori B."/>
            <person name="Cichocki N."/>
            <person name="Clum A."/>
            <person name="Dockter R.B."/>
            <person name="Fauchery L."/>
            <person name="Guy J."/>
            <person name="Iotti M."/>
            <person name="Le Tacon F."/>
            <person name="Lindquist E.A."/>
            <person name="Lipzen A."/>
            <person name="Malagnac F."/>
            <person name="Mello A."/>
            <person name="Molinier V."/>
            <person name="Miyauchi S."/>
            <person name="Poulain J."/>
            <person name="Riccioni C."/>
            <person name="Rubini A."/>
            <person name="Sitrit Y."/>
            <person name="Splivallo R."/>
            <person name="Traeger S."/>
            <person name="Wang M."/>
            <person name="Zifcakova L."/>
            <person name="Wipf D."/>
            <person name="Zambonelli A."/>
            <person name="Paolocci F."/>
            <person name="Nowrousian M."/>
            <person name="Ottonello S."/>
            <person name="Baldrian P."/>
            <person name="Spatafora J.W."/>
            <person name="Henrissat B."/>
            <person name="Nagy L.G."/>
            <person name="Aury J.M."/>
            <person name="Wincker P."/>
            <person name="Grigoriev I.V."/>
            <person name="Bonfante P."/>
            <person name="Martin F.M."/>
        </authorList>
    </citation>
    <scope>NUCLEOTIDE SEQUENCE [LARGE SCALE GENOMIC DNA]</scope>
    <source>
        <strain evidence="2 3">120613-1</strain>
    </source>
</reference>
<keyword evidence="3" id="KW-1185">Reference proteome</keyword>
<gene>
    <name evidence="2" type="ORF">L873DRAFT_1787485</name>
</gene>
<evidence type="ECO:0000256" key="1">
    <source>
        <dbReference type="SAM" id="MobiDB-lite"/>
    </source>
</evidence>
<feature type="region of interest" description="Disordered" evidence="1">
    <location>
        <begin position="1"/>
        <end position="34"/>
    </location>
</feature>
<feature type="region of interest" description="Disordered" evidence="1">
    <location>
        <begin position="52"/>
        <end position="73"/>
    </location>
</feature>
<dbReference type="AlphaFoldDB" id="A0A3N4JX65"/>
<evidence type="ECO:0000313" key="2">
    <source>
        <dbReference type="EMBL" id="RPB02807.1"/>
    </source>
</evidence>